<proteinExistence type="predicted"/>
<evidence type="ECO:0000256" key="1">
    <source>
        <dbReference type="ARBA" id="ARBA00013038"/>
    </source>
</evidence>
<evidence type="ECO:0000259" key="7">
    <source>
        <dbReference type="PROSITE" id="PS50275"/>
    </source>
</evidence>
<dbReference type="WBParaSite" id="TCNE_0000211601-mRNA-1">
    <property type="protein sequence ID" value="TCNE_0000211601-mRNA-1"/>
    <property type="gene ID" value="TCNE_0000211601"/>
</dbReference>
<evidence type="ECO:0000313" key="9">
    <source>
        <dbReference type="Proteomes" id="UP000050794"/>
    </source>
</evidence>
<dbReference type="GO" id="GO:0043812">
    <property type="term" value="F:phosphatidylinositol-4-phosphate phosphatase activity"/>
    <property type="evidence" value="ECO:0007669"/>
    <property type="project" value="TreeGrafter"/>
</dbReference>
<keyword evidence="9" id="KW-1185">Reference proteome</keyword>
<dbReference type="EMBL" id="UYWY01001946">
    <property type="protein sequence ID" value="VDM27497.1"/>
    <property type="molecule type" value="Genomic_DNA"/>
</dbReference>
<dbReference type="PANTHER" id="PTHR45662">
    <property type="entry name" value="PHOSPHATIDYLINOSITIDE PHOSPHATASE SAC1"/>
    <property type="match status" value="1"/>
</dbReference>
<evidence type="ECO:0000256" key="4">
    <source>
        <dbReference type="ARBA" id="ARBA00040795"/>
    </source>
</evidence>
<comment type="catalytic activity">
    <reaction evidence="2">
        <text>a 1,2-diacyl-sn-glycero-3-phospho-(1D-myo-inositol-3-phosphate) + H2O = a 1,2-diacyl-sn-glycero-3-phospho-(1D-myo-inositol) + phosphate</text>
        <dbReference type="Rhea" id="RHEA:12316"/>
        <dbReference type="ChEBI" id="CHEBI:15377"/>
        <dbReference type="ChEBI" id="CHEBI:43474"/>
        <dbReference type="ChEBI" id="CHEBI:57880"/>
        <dbReference type="ChEBI" id="CHEBI:58088"/>
        <dbReference type="EC" id="3.1.3.64"/>
    </reaction>
    <physiologicalReaction direction="left-to-right" evidence="2">
        <dbReference type="Rhea" id="RHEA:12317"/>
    </physiologicalReaction>
</comment>
<evidence type="ECO:0000313" key="8">
    <source>
        <dbReference type="EMBL" id="VDM27497.1"/>
    </source>
</evidence>
<reference evidence="10" key="1">
    <citation type="submission" date="2016-06" db="UniProtKB">
        <authorList>
            <consortium name="WormBaseParasite"/>
        </authorList>
    </citation>
    <scope>IDENTIFICATION</scope>
</reference>
<accession>A0A183U0U6</accession>
<feature type="domain" description="SAC" evidence="7">
    <location>
        <begin position="96"/>
        <end position="283"/>
    </location>
</feature>
<protein>
    <recommendedName>
        <fullName evidence="4">Phosphatidylinositol-3-phosphatase SAC1</fullName>
        <ecNumber evidence="1">3.1.3.64</ecNumber>
    </recommendedName>
    <alternativeName>
        <fullName evidence="6">Phosphatidylinositol-4-phosphate phosphatase</fullName>
    </alternativeName>
    <alternativeName>
        <fullName evidence="5">Suppressor of actin mutations 1-like protein</fullName>
    </alternativeName>
</protein>
<evidence type="ECO:0000256" key="2">
    <source>
        <dbReference type="ARBA" id="ARBA00036631"/>
    </source>
</evidence>
<dbReference type="GO" id="GO:0004438">
    <property type="term" value="F:phosphatidylinositol-3-phosphate phosphatase activity"/>
    <property type="evidence" value="ECO:0007669"/>
    <property type="project" value="UniProtKB-EC"/>
</dbReference>
<gene>
    <name evidence="8" type="ORF">TCNE_LOCUS2116</name>
</gene>
<dbReference type="Proteomes" id="UP000050794">
    <property type="component" value="Unassembled WGS sequence"/>
</dbReference>
<dbReference type="PROSITE" id="PS50275">
    <property type="entry name" value="SAC"/>
    <property type="match status" value="1"/>
</dbReference>
<name>A0A183U0U6_TOXCA</name>
<evidence type="ECO:0000256" key="5">
    <source>
        <dbReference type="ARBA" id="ARBA00041396"/>
    </source>
</evidence>
<dbReference type="InterPro" id="IPR002013">
    <property type="entry name" value="SAC_dom"/>
</dbReference>
<comment type="catalytic activity">
    <reaction evidence="3">
        <text>a 1,2-diacyl-sn-glycero-3-phospho-(1D-myo-inositol 4-phosphate) + H2O = a 1,2-diacyl-sn-glycero-3-phospho-(1D-myo-inositol) + phosphate</text>
        <dbReference type="Rhea" id="RHEA:55652"/>
        <dbReference type="ChEBI" id="CHEBI:15377"/>
        <dbReference type="ChEBI" id="CHEBI:43474"/>
        <dbReference type="ChEBI" id="CHEBI:57880"/>
        <dbReference type="ChEBI" id="CHEBI:58178"/>
    </reaction>
    <physiologicalReaction direction="left-to-right" evidence="3">
        <dbReference type="Rhea" id="RHEA:55653"/>
    </physiologicalReaction>
</comment>
<evidence type="ECO:0000256" key="6">
    <source>
        <dbReference type="ARBA" id="ARBA00041911"/>
    </source>
</evidence>
<sequence>IQNGIFAHVFHQSFSFFFSANDESTAEYKKAYTKVTDGYGLIGIWHFSKDENFLLVVTGVLSVGQISNCDIYRVTAVQFVSLRAPFDTADSRVIDLQRLMSSGMFYFATGSSSDETDFLFFRNRNLHFPLERYGIDSNKWFVRMMCGSVQVRTVYVGNKTVKLAILSRLSCRRVGTRFNVRGVDDDGHVANFVETEQLLSYENCEASFIQVRGSVPLFWEQPGLNVGSHKIKLRAVEATAPAFNRFVTDAFICVFVVLVYRRTRFAVMLWEFFGEECALNWLI</sequence>
<dbReference type="Pfam" id="PF02383">
    <property type="entry name" value="Syja_N"/>
    <property type="match status" value="1"/>
</dbReference>
<dbReference type="GO" id="GO:0046856">
    <property type="term" value="P:phosphatidylinositol dephosphorylation"/>
    <property type="evidence" value="ECO:0007669"/>
    <property type="project" value="TreeGrafter"/>
</dbReference>
<dbReference type="EC" id="3.1.3.64" evidence="1"/>
<organism evidence="9 10">
    <name type="scientific">Toxocara canis</name>
    <name type="common">Canine roundworm</name>
    <dbReference type="NCBI Taxonomy" id="6265"/>
    <lineage>
        <taxon>Eukaryota</taxon>
        <taxon>Metazoa</taxon>
        <taxon>Ecdysozoa</taxon>
        <taxon>Nematoda</taxon>
        <taxon>Chromadorea</taxon>
        <taxon>Rhabditida</taxon>
        <taxon>Spirurina</taxon>
        <taxon>Ascaridomorpha</taxon>
        <taxon>Ascaridoidea</taxon>
        <taxon>Toxocaridae</taxon>
        <taxon>Toxocara</taxon>
    </lineage>
</organism>
<dbReference type="PANTHER" id="PTHR45662:SF2">
    <property type="entry name" value="PHOSPHATIDYLINOSITOL-3-PHOSPHATASE SAC1"/>
    <property type="match status" value="1"/>
</dbReference>
<evidence type="ECO:0000313" key="10">
    <source>
        <dbReference type="WBParaSite" id="TCNE_0000211601-mRNA-1"/>
    </source>
</evidence>
<dbReference type="GO" id="GO:0005783">
    <property type="term" value="C:endoplasmic reticulum"/>
    <property type="evidence" value="ECO:0007669"/>
    <property type="project" value="TreeGrafter"/>
</dbReference>
<reference evidence="8 9" key="2">
    <citation type="submission" date="2018-11" db="EMBL/GenBank/DDBJ databases">
        <authorList>
            <consortium name="Pathogen Informatics"/>
        </authorList>
    </citation>
    <scope>NUCLEOTIDE SEQUENCE [LARGE SCALE GENOMIC DNA]</scope>
</reference>
<dbReference type="AlphaFoldDB" id="A0A183U0U6"/>
<evidence type="ECO:0000256" key="3">
    <source>
        <dbReference type="ARBA" id="ARBA00036807"/>
    </source>
</evidence>